<dbReference type="GO" id="GO:0008270">
    <property type="term" value="F:zinc ion binding"/>
    <property type="evidence" value="ECO:0007669"/>
    <property type="project" value="InterPro"/>
</dbReference>
<evidence type="ECO:0000256" key="4">
    <source>
        <dbReference type="ARBA" id="ARBA00022801"/>
    </source>
</evidence>
<dbReference type="PANTHER" id="PTHR11705:SF143">
    <property type="entry name" value="SLL0236 PROTEIN"/>
    <property type="match status" value="1"/>
</dbReference>
<gene>
    <name evidence="9" type="ORF">ABGB03_06335</name>
</gene>
<comment type="cofactor">
    <cofactor evidence="1">
        <name>Zn(2+)</name>
        <dbReference type="ChEBI" id="CHEBI:29105"/>
    </cofactor>
</comment>
<evidence type="ECO:0000256" key="2">
    <source>
        <dbReference type="ARBA" id="ARBA00005988"/>
    </source>
</evidence>
<dbReference type="Gene3D" id="3.40.630.10">
    <property type="entry name" value="Zn peptidases"/>
    <property type="match status" value="1"/>
</dbReference>
<comment type="similarity">
    <text evidence="2 7">Belongs to the peptidase M14 family.</text>
</comment>
<evidence type="ECO:0000259" key="8">
    <source>
        <dbReference type="PROSITE" id="PS52035"/>
    </source>
</evidence>
<dbReference type="SUPFAM" id="SSF53187">
    <property type="entry name" value="Zn-dependent exopeptidases"/>
    <property type="match status" value="1"/>
</dbReference>
<dbReference type="EMBL" id="CP157199">
    <property type="protein sequence ID" value="XBG62519.1"/>
    <property type="molecule type" value="Genomic_DNA"/>
</dbReference>
<proteinExistence type="inferred from homology"/>
<evidence type="ECO:0000256" key="7">
    <source>
        <dbReference type="PROSITE-ProRule" id="PRU01379"/>
    </source>
</evidence>
<comment type="caution">
    <text evidence="7">Lacks conserved residue(s) required for the propagation of feature annotation.</text>
</comment>
<reference evidence="9" key="1">
    <citation type="submission" date="2024-05" db="EMBL/GenBank/DDBJ databases">
        <title>Pontimicrobium maritimus sp. nov., isolated form sea water.</title>
        <authorList>
            <person name="Muhammad N."/>
            <person name="Vuong T.Q."/>
            <person name="Han H.L."/>
            <person name="Kim S.-G."/>
        </authorList>
    </citation>
    <scope>NUCLEOTIDE SEQUENCE</scope>
    <source>
        <strain evidence="9">SW4</strain>
    </source>
</reference>
<evidence type="ECO:0000256" key="3">
    <source>
        <dbReference type="ARBA" id="ARBA00022670"/>
    </source>
</evidence>
<feature type="domain" description="Peptidase M14" evidence="8">
    <location>
        <begin position="13"/>
        <end position="320"/>
    </location>
</feature>
<dbReference type="InterPro" id="IPR000834">
    <property type="entry name" value="Peptidase_M14"/>
</dbReference>
<dbReference type="GO" id="GO:0006508">
    <property type="term" value="P:proteolysis"/>
    <property type="evidence" value="ECO:0007669"/>
    <property type="project" value="UniProtKB-KW"/>
</dbReference>
<dbReference type="GO" id="GO:0004181">
    <property type="term" value="F:metallocarboxypeptidase activity"/>
    <property type="evidence" value="ECO:0007669"/>
    <property type="project" value="InterPro"/>
</dbReference>
<evidence type="ECO:0000256" key="5">
    <source>
        <dbReference type="ARBA" id="ARBA00022833"/>
    </source>
</evidence>
<keyword evidence="6" id="KW-0482">Metalloprotease</keyword>
<name>A0AAU7BX51_9FLAO</name>
<organism evidence="9">
    <name type="scientific">Pontimicrobium sp. SW4</name>
    <dbReference type="NCBI Taxonomy" id="3153519"/>
    <lineage>
        <taxon>Bacteria</taxon>
        <taxon>Pseudomonadati</taxon>
        <taxon>Bacteroidota</taxon>
        <taxon>Flavobacteriia</taxon>
        <taxon>Flavobacteriales</taxon>
        <taxon>Flavobacteriaceae</taxon>
        <taxon>Pontimicrobium</taxon>
    </lineage>
</organism>
<evidence type="ECO:0000256" key="6">
    <source>
        <dbReference type="ARBA" id="ARBA00023049"/>
    </source>
</evidence>
<dbReference type="PROSITE" id="PS52035">
    <property type="entry name" value="PEPTIDASE_M14"/>
    <property type="match status" value="1"/>
</dbReference>
<keyword evidence="4" id="KW-0378">Hydrolase</keyword>
<keyword evidence="9" id="KW-0121">Carboxypeptidase</keyword>
<dbReference type="SMART" id="SM00631">
    <property type="entry name" value="Zn_pept"/>
    <property type="match status" value="1"/>
</dbReference>
<evidence type="ECO:0000256" key="1">
    <source>
        <dbReference type="ARBA" id="ARBA00001947"/>
    </source>
</evidence>
<sequence>MLNHSSLHSEFERYKTESLFHRYITNRHIESVLKRLPKSFEVSVIGQSVNDLPIYGIKLGSGDKRVLMWSQMHGNESTTTKACFDLLQYLMINKGILKCCTLYVIPILNPDGAKAYTRLNANGVDLNRDAQDLTQPESVVLKSIFERFKPNFCFNLHGQRTIFSAGSTNNSATVSFLAPAQDPECTVTENRKVAMELIASMNKMLQNNIPNGVGIYDDAFNINCVGDTFQSHNVPTVLFEAGHFKDDYAREEVRKFIFGSLLVALDTISINEHLGTQFKPYFDIPQNQKLFYDIIIRNANVLIDSKEEVLDIAIQYEEVLMGEKVHFIPRIKDFGDLSKYFSHKEINANNKRVVLGENRALRSESVIDFITIDNELFSLKTTNN</sequence>
<dbReference type="Pfam" id="PF00246">
    <property type="entry name" value="Peptidase_M14"/>
    <property type="match status" value="1"/>
</dbReference>
<dbReference type="AlphaFoldDB" id="A0AAU7BX51"/>
<dbReference type="PANTHER" id="PTHR11705">
    <property type="entry name" value="PROTEASE FAMILY M14 CARBOXYPEPTIDASE A,B"/>
    <property type="match status" value="1"/>
</dbReference>
<evidence type="ECO:0000313" key="9">
    <source>
        <dbReference type="EMBL" id="XBG62519.1"/>
    </source>
</evidence>
<keyword evidence="5" id="KW-0862">Zinc</keyword>
<protein>
    <submittedName>
        <fullName evidence="9">M14 family zinc carboxypeptidase</fullName>
    </submittedName>
</protein>
<dbReference type="GO" id="GO:0005615">
    <property type="term" value="C:extracellular space"/>
    <property type="evidence" value="ECO:0007669"/>
    <property type="project" value="TreeGrafter"/>
</dbReference>
<keyword evidence="3" id="KW-0645">Protease</keyword>
<accession>A0AAU7BX51</accession>
<dbReference type="RefSeq" id="WP_347925797.1">
    <property type="nucleotide sequence ID" value="NZ_CP157199.1"/>
</dbReference>